<organism evidence="1 2">
    <name type="scientific">Polyplax serrata</name>
    <name type="common">Common mouse louse</name>
    <dbReference type="NCBI Taxonomy" id="468196"/>
    <lineage>
        <taxon>Eukaryota</taxon>
        <taxon>Metazoa</taxon>
        <taxon>Ecdysozoa</taxon>
        <taxon>Arthropoda</taxon>
        <taxon>Hexapoda</taxon>
        <taxon>Insecta</taxon>
        <taxon>Pterygota</taxon>
        <taxon>Neoptera</taxon>
        <taxon>Paraneoptera</taxon>
        <taxon>Psocodea</taxon>
        <taxon>Troctomorpha</taxon>
        <taxon>Phthiraptera</taxon>
        <taxon>Anoplura</taxon>
        <taxon>Polyplacidae</taxon>
        <taxon>Polyplax</taxon>
    </lineage>
</organism>
<name>A0ABR1AEW9_POLSC</name>
<sequence>MNKIRFVSESGVMDGCYPYLKDEDSSSTYEIQAKVILSFSTTLKNKYFVAVECVRQIEGVIFPEKHNITGIPGQ</sequence>
<comment type="caution">
    <text evidence="1">The sequence shown here is derived from an EMBL/GenBank/DDBJ whole genome shotgun (WGS) entry which is preliminary data.</text>
</comment>
<reference evidence="1 2" key="1">
    <citation type="submission" date="2023-09" db="EMBL/GenBank/DDBJ databases">
        <title>Genomes of two closely related lineages of the louse Polyplax serrata with different host specificities.</title>
        <authorList>
            <person name="Martinu J."/>
            <person name="Tarabai H."/>
            <person name="Stefka J."/>
            <person name="Hypsa V."/>
        </authorList>
    </citation>
    <scope>NUCLEOTIDE SEQUENCE [LARGE SCALE GENOMIC DNA]</scope>
    <source>
        <strain evidence="1">98ZLc_SE</strain>
    </source>
</reference>
<protein>
    <submittedName>
        <fullName evidence="1">Uncharacterized protein</fullName>
    </submittedName>
</protein>
<proteinExistence type="predicted"/>
<evidence type="ECO:0000313" key="1">
    <source>
        <dbReference type="EMBL" id="KAK6617188.1"/>
    </source>
</evidence>
<evidence type="ECO:0000313" key="2">
    <source>
        <dbReference type="Proteomes" id="UP001359485"/>
    </source>
</evidence>
<keyword evidence="2" id="KW-1185">Reference proteome</keyword>
<accession>A0ABR1AEW9</accession>
<dbReference type="EMBL" id="JAWJWF010000052">
    <property type="protein sequence ID" value="KAK6617188.1"/>
    <property type="molecule type" value="Genomic_DNA"/>
</dbReference>
<gene>
    <name evidence="1" type="ORF">RUM44_005519</name>
</gene>
<dbReference type="Proteomes" id="UP001359485">
    <property type="component" value="Unassembled WGS sequence"/>
</dbReference>